<gene>
    <name evidence="1" type="ORF">FP2506_16139</name>
</gene>
<comment type="caution">
    <text evidence="1">The sequence shown here is derived from an EMBL/GenBank/DDBJ whole genome shotgun (WGS) entry which is preliminary data.</text>
</comment>
<protein>
    <submittedName>
        <fullName evidence="1">Uncharacterized protein</fullName>
    </submittedName>
</protein>
<evidence type="ECO:0000313" key="2">
    <source>
        <dbReference type="Proteomes" id="UP000004310"/>
    </source>
</evidence>
<dbReference type="AlphaFoldDB" id="Q0G352"/>
<proteinExistence type="predicted"/>
<accession>Q0G352</accession>
<evidence type="ECO:0000313" key="1">
    <source>
        <dbReference type="EMBL" id="EAU41979.1"/>
    </source>
</evidence>
<dbReference type="EMBL" id="AATP01000002">
    <property type="protein sequence ID" value="EAU41979.1"/>
    <property type="molecule type" value="Genomic_DNA"/>
</dbReference>
<name>Q0G352_9HYPH</name>
<keyword evidence="2" id="KW-1185">Reference proteome</keyword>
<organism evidence="1 2">
    <name type="scientific">Fulvimarina pelagi HTCC2506</name>
    <dbReference type="NCBI Taxonomy" id="314231"/>
    <lineage>
        <taxon>Bacteria</taxon>
        <taxon>Pseudomonadati</taxon>
        <taxon>Pseudomonadota</taxon>
        <taxon>Alphaproteobacteria</taxon>
        <taxon>Hyphomicrobiales</taxon>
        <taxon>Aurantimonadaceae</taxon>
        <taxon>Fulvimarina</taxon>
    </lineage>
</organism>
<sequence>MQFPYRVSARGRMPTQDCMKKIVYVNITRVFALHRLVRLAG</sequence>
<dbReference type="HOGENOM" id="CLU_3270463_0_0_5"/>
<reference evidence="1 2" key="1">
    <citation type="journal article" date="2010" name="J. Bacteriol.">
        <title>Genome sequence of Fulvimarina pelagi HTCC2506T, a Mn(II)-oxidizing alphaproteobacterium possessing an aerobic anoxygenic photosynthetic gene cluster and Xanthorhodopsin.</title>
        <authorList>
            <person name="Kang I."/>
            <person name="Oh H.M."/>
            <person name="Lim S.I."/>
            <person name="Ferriera S."/>
            <person name="Giovannoni S.J."/>
            <person name="Cho J.C."/>
        </authorList>
    </citation>
    <scope>NUCLEOTIDE SEQUENCE [LARGE SCALE GENOMIC DNA]</scope>
    <source>
        <strain evidence="1 2">HTCC2506</strain>
    </source>
</reference>
<dbReference type="Proteomes" id="UP000004310">
    <property type="component" value="Unassembled WGS sequence"/>
</dbReference>